<comment type="subcellular location">
    <subcellularLocation>
        <location evidence="1 11">Endoplasmic reticulum membrane</location>
        <topology evidence="1 11">Peripheral membrane protein</topology>
    </subcellularLocation>
</comment>
<evidence type="ECO:0000256" key="2">
    <source>
        <dbReference type="ARBA" id="ARBA00008123"/>
    </source>
</evidence>
<keyword evidence="14" id="KW-1185">Reference proteome</keyword>
<dbReference type="Pfam" id="PF17078">
    <property type="entry name" value="SHE3"/>
    <property type="match status" value="1"/>
</dbReference>
<dbReference type="InterPro" id="IPR031398">
    <property type="entry name" value="She3"/>
</dbReference>
<feature type="compositionally biased region" description="Polar residues" evidence="12">
    <location>
        <begin position="416"/>
        <end position="426"/>
    </location>
</feature>
<dbReference type="GO" id="GO:0003723">
    <property type="term" value="F:RNA binding"/>
    <property type="evidence" value="ECO:0007669"/>
    <property type="project" value="UniProtKB-KW"/>
</dbReference>
<reference evidence="13 14" key="1">
    <citation type="journal article" date="2011" name="Proc. Natl. Acad. Sci. U.S.A.">
        <title>Evolutionary erosion of yeast sex chromosomes by mating-type switching accidents.</title>
        <authorList>
            <person name="Gordon J.L."/>
            <person name="Armisen D."/>
            <person name="Proux-Wera E."/>
            <person name="Oheigeartaigh S.S."/>
            <person name="Byrne K.P."/>
            <person name="Wolfe K.H."/>
        </authorList>
    </citation>
    <scope>NUCLEOTIDE SEQUENCE [LARGE SCALE GENOMIC DNA]</scope>
    <source>
        <strain evidence="14">ATCC 22294 / BCRC 22015 / CBS 2517 / CECT 1963 / NBRC 1671 / NRRL Y-8276</strain>
    </source>
</reference>
<feature type="region of interest" description="Disordered" evidence="12">
    <location>
        <begin position="362"/>
        <end position="426"/>
    </location>
</feature>
<dbReference type="EMBL" id="HE650824">
    <property type="protein sequence ID" value="CCF57898.1"/>
    <property type="molecule type" value="Genomic_DNA"/>
</dbReference>
<evidence type="ECO:0000256" key="8">
    <source>
        <dbReference type="ARBA" id="ARBA00023054"/>
    </source>
</evidence>
<comment type="similarity">
    <text evidence="2 11">Belongs to the SHE3 family.</text>
</comment>
<feature type="compositionally biased region" description="Polar residues" evidence="12">
    <location>
        <begin position="393"/>
        <end position="403"/>
    </location>
</feature>
<dbReference type="Proteomes" id="UP000005220">
    <property type="component" value="Chromosome 4"/>
</dbReference>
<name>H2AU48_KAZAF</name>
<dbReference type="InParanoid" id="H2AU48"/>
<evidence type="ECO:0000256" key="9">
    <source>
        <dbReference type="ARBA" id="ARBA00023136"/>
    </source>
</evidence>
<dbReference type="FunCoup" id="H2AU48">
    <property type="interactions" value="1531"/>
</dbReference>
<protein>
    <recommendedName>
        <fullName evidence="3 11">SWI5-dependent HO expression protein 3</fullName>
    </recommendedName>
</protein>
<proteinExistence type="inferred from homology"/>
<keyword evidence="4 11" id="KW-0813">Transport</keyword>
<evidence type="ECO:0000256" key="11">
    <source>
        <dbReference type="RuleBase" id="RU362142"/>
    </source>
</evidence>
<evidence type="ECO:0000256" key="4">
    <source>
        <dbReference type="ARBA" id="ARBA00022448"/>
    </source>
</evidence>
<dbReference type="STRING" id="1071382.H2AU48"/>
<gene>
    <name evidence="13" type="primary">KAFR0D02510</name>
    <name evidence="11" type="synonym">SHE3</name>
    <name evidence="13" type="ORF">KAFR_0D02510</name>
</gene>
<dbReference type="HOGENOM" id="CLU_038734_0_0_1"/>
<evidence type="ECO:0000256" key="5">
    <source>
        <dbReference type="ARBA" id="ARBA00022816"/>
    </source>
</evidence>
<evidence type="ECO:0000256" key="1">
    <source>
        <dbReference type="ARBA" id="ARBA00004406"/>
    </source>
</evidence>
<evidence type="ECO:0000256" key="12">
    <source>
        <dbReference type="SAM" id="MobiDB-lite"/>
    </source>
</evidence>
<accession>H2AU48</accession>
<dbReference type="AlphaFoldDB" id="H2AU48"/>
<dbReference type="GO" id="GO:0051028">
    <property type="term" value="P:mRNA transport"/>
    <property type="evidence" value="ECO:0007669"/>
    <property type="project" value="UniProtKB-UniRule"/>
</dbReference>
<keyword evidence="6 11" id="KW-0256">Endoplasmic reticulum</keyword>
<comment type="function">
    <text evidence="10">RNA-binding protein that binds specific mRNAs including the ASH1 mRNA, coding for a repressor of the HO endonuclease. Part of the mRNA localization machinery that restricts accumulation of certain proteins to the bud and in the daughter cell. Required for the delivery of cortical endoplasmic reticulum into the emerging bud.</text>
</comment>
<sequence length="426" mass="47798">MDNIQHISSNDTTLNDSYSNETISSSAVLDWQNMTPTGSPTKLAPHHNIFMTNLQQSPKPSSASNMGQLGSLSSSTKVIESLHDQLDTLTNTNLQLTMQSHSLLARLESSTNNENKLKEKARELKDENDNLNHLLSKETIYLKELEAEYKDLTRKCNEIGSRNKILKEKVTKVTNDENELANELIFVENQYNSLVESNKFYESYYQDRMSELFEQLKIMESEDQDILSKFDEDVSNNEKLLNGSVDQFNEYLKELERLDHSNEEVVALKVSEAASKINLDNWSALYKESKEMLLKYADKMNIDQSTLKFGQADPLTPFALNTPKLRNHNSSSLTNNAAKRRSFYGVSSPLMKNNIAFTDNKLPSTKEASKNMSSLPGVKRSASIRKTSGGAGSANNKSPSMPGTSHSLSTSSSSHNCPNRNSVIYH</sequence>
<organism evidence="13 14">
    <name type="scientific">Kazachstania africana (strain ATCC 22294 / BCRC 22015 / CBS 2517 / CECT 1963 / NBRC 1671 / NRRL Y-8276)</name>
    <name type="common">Yeast</name>
    <name type="synonym">Kluyveromyces africanus</name>
    <dbReference type="NCBI Taxonomy" id="1071382"/>
    <lineage>
        <taxon>Eukaryota</taxon>
        <taxon>Fungi</taxon>
        <taxon>Dikarya</taxon>
        <taxon>Ascomycota</taxon>
        <taxon>Saccharomycotina</taxon>
        <taxon>Saccharomycetes</taxon>
        <taxon>Saccharomycetales</taxon>
        <taxon>Saccharomycetaceae</taxon>
        <taxon>Kazachstania</taxon>
    </lineage>
</organism>
<keyword evidence="5 11" id="KW-0509">mRNA transport</keyword>
<evidence type="ECO:0000256" key="10">
    <source>
        <dbReference type="ARBA" id="ARBA00024975"/>
    </source>
</evidence>
<dbReference type="RefSeq" id="XP_003957033.1">
    <property type="nucleotide sequence ID" value="XM_003956984.1"/>
</dbReference>
<dbReference type="OrthoDB" id="6088208at2759"/>
<feature type="coiled-coil region" evidence="11">
    <location>
        <begin position="79"/>
        <end position="183"/>
    </location>
</feature>
<dbReference type="GeneID" id="13885856"/>
<dbReference type="GO" id="GO:0005789">
    <property type="term" value="C:endoplasmic reticulum membrane"/>
    <property type="evidence" value="ECO:0007669"/>
    <property type="project" value="UniProtKB-SubCell"/>
</dbReference>
<keyword evidence="9 11" id="KW-0472">Membrane</keyword>
<evidence type="ECO:0000313" key="14">
    <source>
        <dbReference type="Proteomes" id="UP000005220"/>
    </source>
</evidence>
<dbReference type="eggNOG" id="ENOG502QSQX">
    <property type="taxonomic scope" value="Eukaryota"/>
</dbReference>
<keyword evidence="7 11" id="KW-0694">RNA-binding</keyword>
<feature type="compositionally biased region" description="Low complexity" evidence="12">
    <location>
        <begin position="404"/>
        <end position="415"/>
    </location>
</feature>
<keyword evidence="8 11" id="KW-0175">Coiled coil</keyword>
<evidence type="ECO:0000313" key="13">
    <source>
        <dbReference type="EMBL" id="CCF57898.1"/>
    </source>
</evidence>
<evidence type="ECO:0000256" key="3">
    <source>
        <dbReference type="ARBA" id="ARBA00019884"/>
    </source>
</evidence>
<dbReference type="KEGG" id="kaf:KAFR_0D02510"/>
<evidence type="ECO:0000256" key="6">
    <source>
        <dbReference type="ARBA" id="ARBA00022824"/>
    </source>
</evidence>
<evidence type="ECO:0000256" key="7">
    <source>
        <dbReference type="ARBA" id="ARBA00022884"/>
    </source>
</evidence>
<dbReference type="GO" id="GO:0048309">
    <property type="term" value="P:endoplasmic reticulum inheritance"/>
    <property type="evidence" value="ECO:0007669"/>
    <property type="project" value="InterPro"/>
</dbReference>